<name>A0A126T5Y0_9GAMM</name>
<dbReference type="InterPro" id="IPR018445">
    <property type="entry name" value="Put_Phosphate_transp_reg"/>
</dbReference>
<accession>A0A126T5Y0</accession>
<dbReference type="PANTHER" id="PTHR37298:SF1">
    <property type="entry name" value="UPF0111 PROTEIN YKAA"/>
    <property type="match status" value="1"/>
</dbReference>
<reference evidence="2 3" key="1">
    <citation type="journal article" date="2015" name="Environ. Microbiol.">
        <title>Methane oxidation coupled to nitrate reduction under hypoxia by the Gammaproteobacterium Methylomonas denitrificans, sp. nov. type strain FJG1.</title>
        <authorList>
            <person name="Kits K.D."/>
            <person name="Klotz M.G."/>
            <person name="Stein L.Y."/>
        </authorList>
    </citation>
    <scope>NUCLEOTIDE SEQUENCE [LARGE SCALE GENOMIC DNA]</scope>
    <source>
        <strain evidence="2 3">FJG1</strain>
    </source>
</reference>
<proteinExistence type="inferred from homology"/>
<dbReference type="Gene3D" id="1.20.58.220">
    <property type="entry name" value="Phosphate transport system protein phou homolog 2, domain 2"/>
    <property type="match status" value="1"/>
</dbReference>
<keyword evidence="3" id="KW-1185">Reference proteome</keyword>
<dbReference type="InterPro" id="IPR052912">
    <property type="entry name" value="UPF0111_domain"/>
</dbReference>
<dbReference type="AlphaFoldDB" id="A0A126T5Y0"/>
<dbReference type="Pfam" id="PF01865">
    <property type="entry name" value="PhoU_div"/>
    <property type="match status" value="1"/>
</dbReference>
<dbReference type="STRING" id="1538553.JT25_013525"/>
<dbReference type="InterPro" id="IPR038078">
    <property type="entry name" value="PhoU-like_sf"/>
</dbReference>
<evidence type="ECO:0000313" key="3">
    <source>
        <dbReference type="Proteomes" id="UP000030512"/>
    </source>
</evidence>
<dbReference type="EMBL" id="CP014476">
    <property type="protein sequence ID" value="AMK77489.1"/>
    <property type="molecule type" value="Genomic_DNA"/>
</dbReference>
<evidence type="ECO:0000256" key="1">
    <source>
        <dbReference type="ARBA" id="ARBA00008591"/>
    </source>
</evidence>
<sequence>MPSPKLSLSTRLFQRIFPKTADFYLLLHQQCQQVCVTVDNLVRFMDSGSAEAGKILKEDEHEADRIRMHNLHELNSSFATPIDREDIYRAIASMDSIVTYCKSTYNEMRALELSPDSHSQAMVIELQVGIKALERGFAILGKHPSEAEQHAFAARHSERRIEKLYRKAIADLFQGEDYLNMFKQRELYQHLSNAADKVHATANVLEDIIVKLG</sequence>
<dbReference type="KEGG" id="mdn:JT25_013525"/>
<evidence type="ECO:0000313" key="2">
    <source>
        <dbReference type="EMBL" id="AMK77489.1"/>
    </source>
</evidence>
<comment type="similarity">
    <text evidence="1">Belongs to the UPF0111 family.</text>
</comment>
<protein>
    <submittedName>
        <fullName evidence="2">Phosphate transport regulator</fullName>
    </submittedName>
</protein>
<gene>
    <name evidence="2" type="ORF">JT25_013525</name>
</gene>
<dbReference type="OrthoDB" id="9797568at2"/>
<organism evidence="2 3">
    <name type="scientific">Methylomonas denitrificans</name>
    <dbReference type="NCBI Taxonomy" id="1538553"/>
    <lineage>
        <taxon>Bacteria</taxon>
        <taxon>Pseudomonadati</taxon>
        <taxon>Pseudomonadota</taxon>
        <taxon>Gammaproteobacteria</taxon>
        <taxon>Methylococcales</taxon>
        <taxon>Methylococcaceae</taxon>
        <taxon>Methylomonas</taxon>
    </lineage>
</organism>
<dbReference type="PANTHER" id="PTHR37298">
    <property type="entry name" value="UPF0111 PROTEIN YKAA"/>
    <property type="match status" value="1"/>
</dbReference>
<dbReference type="RefSeq" id="WP_036273140.1">
    <property type="nucleotide sequence ID" value="NZ_CP014476.1"/>
</dbReference>
<dbReference type="Proteomes" id="UP000030512">
    <property type="component" value="Chromosome"/>
</dbReference>